<dbReference type="STRING" id="123899.SAMEA3906487_00135"/>
<proteinExistence type="predicted"/>
<protein>
    <submittedName>
        <fullName evidence="1">Phage protein</fullName>
    </submittedName>
</protein>
<dbReference type="AlphaFoldDB" id="A0A157PT08"/>
<dbReference type="GeneID" id="56588443"/>
<sequence>MAVSLVDIANRALTKLGAGRIISLDDDSQASNTLSSMFGIVRDAELRKNLWHFSKARAELPAISSAPLFGFSHHYQLPADFLRLIEVNGRGCRARPQLDAWYSIEGGRILINQAGPLRIRYARRVEDPNLFDALFVEALACKLAFEACETLTNSNSKKQMAADEYAVAVADARRMNAIERPAQAISDDTWLESRY</sequence>
<dbReference type="EMBL" id="LT546645">
    <property type="protein sequence ID" value="SAI66181.1"/>
    <property type="molecule type" value="Genomic_DNA"/>
</dbReference>
<dbReference type="Proteomes" id="UP000076825">
    <property type="component" value="Chromosome 1"/>
</dbReference>
<dbReference type="KEGG" id="btrm:SAMEA390648700135"/>
<accession>A0A157PT08</accession>
<keyword evidence="2" id="KW-1185">Reference proteome</keyword>
<evidence type="ECO:0000313" key="2">
    <source>
        <dbReference type="Proteomes" id="UP000076825"/>
    </source>
</evidence>
<dbReference type="PATRIC" id="fig|123899.6.peg.124"/>
<dbReference type="RefSeq" id="WP_063491375.1">
    <property type="nucleotide sequence ID" value="NZ_CP016340.1"/>
</dbReference>
<evidence type="ECO:0000313" key="1">
    <source>
        <dbReference type="EMBL" id="SAI66181.1"/>
    </source>
</evidence>
<organism evidence="1 2">
    <name type="scientific">Bordetella trematum</name>
    <dbReference type="NCBI Taxonomy" id="123899"/>
    <lineage>
        <taxon>Bacteria</taxon>
        <taxon>Pseudomonadati</taxon>
        <taxon>Pseudomonadota</taxon>
        <taxon>Betaproteobacteria</taxon>
        <taxon>Burkholderiales</taxon>
        <taxon>Alcaligenaceae</taxon>
        <taxon>Bordetella</taxon>
    </lineage>
</organism>
<reference evidence="1 2" key="1">
    <citation type="submission" date="2016-04" db="EMBL/GenBank/DDBJ databases">
        <authorList>
            <consortium name="Pathogen Informatics"/>
        </authorList>
    </citation>
    <scope>NUCLEOTIDE SEQUENCE [LARGE SCALE GENOMIC DNA]</scope>
    <source>
        <strain evidence="1 2">H044680328</strain>
    </source>
</reference>
<gene>
    <name evidence="1" type="ORF">SAMEA3906487_00135</name>
</gene>
<name>A0A157PT08_9BORD</name>
<dbReference type="OrthoDB" id="7278537at2"/>